<keyword evidence="4 7" id="KW-0067">ATP-binding</keyword>
<evidence type="ECO:0000256" key="6">
    <source>
        <dbReference type="ARBA" id="ARBA00022962"/>
    </source>
</evidence>
<keyword evidence="11" id="KW-1185">Reference proteome</keyword>
<dbReference type="EMBL" id="JAJEQE010000001">
    <property type="protein sequence ID" value="MCC2147656.1"/>
    <property type="molecule type" value="Genomic_DNA"/>
</dbReference>
<keyword evidence="5 7" id="KW-0460">Magnesium</keyword>
<dbReference type="NCBIfam" id="NF002204">
    <property type="entry name" value="PRK01077.1"/>
    <property type="match status" value="1"/>
</dbReference>
<comment type="function">
    <text evidence="7">Catalyzes the ATP-dependent amidation of the two carboxylate groups at positions a and c of cobyrinate, using either L-glutamine or ammonia as the nitrogen source.</text>
</comment>
<comment type="caution">
    <text evidence="10">The sequence shown here is derived from an EMBL/GenBank/DDBJ whole genome shotgun (WGS) entry which is preliminary data.</text>
</comment>
<comment type="pathway">
    <text evidence="7">Cofactor biosynthesis; adenosylcobalamin biosynthesis; cob(II)yrinate a,c-diamide from sirohydrochlorin (anaerobic route): step 10/10.</text>
</comment>
<dbReference type="InterPro" id="IPR002586">
    <property type="entry name" value="CobQ/CobB/MinD/ParA_Nub-bd_dom"/>
</dbReference>
<accession>A0ABS8ER42</accession>
<dbReference type="InterPro" id="IPR011698">
    <property type="entry name" value="GATase_3"/>
</dbReference>
<organism evidence="10 11">
    <name type="scientific">Hominisplanchenecus faecis</name>
    <dbReference type="NCBI Taxonomy" id="2885351"/>
    <lineage>
        <taxon>Bacteria</taxon>
        <taxon>Bacillati</taxon>
        <taxon>Bacillota</taxon>
        <taxon>Clostridia</taxon>
        <taxon>Lachnospirales</taxon>
        <taxon>Lachnospiraceae</taxon>
        <taxon>Hominisplanchenecus</taxon>
    </lineage>
</organism>
<comment type="catalytic activity">
    <reaction evidence="7">
        <text>cob(II)yrinate + 2 L-glutamine + 2 ATP + 2 H2O = cob(II)yrinate a,c diamide + 2 L-glutamate + 2 ADP + 2 phosphate + 2 H(+)</text>
        <dbReference type="Rhea" id="RHEA:26289"/>
        <dbReference type="ChEBI" id="CHEBI:15377"/>
        <dbReference type="ChEBI" id="CHEBI:15378"/>
        <dbReference type="ChEBI" id="CHEBI:29985"/>
        <dbReference type="ChEBI" id="CHEBI:30616"/>
        <dbReference type="ChEBI" id="CHEBI:43474"/>
        <dbReference type="ChEBI" id="CHEBI:58359"/>
        <dbReference type="ChEBI" id="CHEBI:58537"/>
        <dbReference type="ChEBI" id="CHEBI:58894"/>
        <dbReference type="ChEBI" id="CHEBI:456216"/>
        <dbReference type="EC" id="6.3.5.11"/>
    </reaction>
</comment>
<evidence type="ECO:0000259" key="8">
    <source>
        <dbReference type="Pfam" id="PF01656"/>
    </source>
</evidence>
<name>A0ABS8ER42_9FIRM</name>
<proteinExistence type="inferred from homology"/>
<evidence type="ECO:0000256" key="5">
    <source>
        <dbReference type="ARBA" id="ARBA00022842"/>
    </source>
</evidence>
<dbReference type="Proteomes" id="UP001299235">
    <property type="component" value="Unassembled WGS sequence"/>
</dbReference>
<dbReference type="CDD" id="cd05388">
    <property type="entry name" value="CobB_N"/>
    <property type="match status" value="1"/>
</dbReference>
<dbReference type="PANTHER" id="PTHR43873">
    <property type="entry name" value="COBYRINATE A,C-DIAMIDE SYNTHASE"/>
    <property type="match status" value="1"/>
</dbReference>
<dbReference type="InterPro" id="IPR029062">
    <property type="entry name" value="Class_I_gatase-like"/>
</dbReference>
<dbReference type="EC" id="6.3.5.11" evidence="7"/>
<dbReference type="NCBIfam" id="TIGR00379">
    <property type="entry name" value="cobB"/>
    <property type="match status" value="1"/>
</dbReference>
<keyword evidence="3 7" id="KW-0547">Nucleotide-binding</keyword>
<evidence type="ECO:0000313" key="10">
    <source>
        <dbReference type="EMBL" id="MCC2147656.1"/>
    </source>
</evidence>
<dbReference type="Gene3D" id="3.40.50.880">
    <property type="match status" value="1"/>
</dbReference>
<dbReference type="Gene3D" id="3.40.50.300">
    <property type="entry name" value="P-loop containing nucleotide triphosphate hydrolases"/>
    <property type="match status" value="1"/>
</dbReference>
<keyword evidence="2 7" id="KW-0436">Ligase</keyword>
<dbReference type="PROSITE" id="PS51274">
    <property type="entry name" value="GATASE_COBBQ"/>
    <property type="match status" value="1"/>
</dbReference>
<dbReference type="RefSeq" id="WP_248834453.1">
    <property type="nucleotide sequence ID" value="NZ_JAJEQE010000001.1"/>
</dbReference>
<feature type="domain" description="CobB/CobQ-like glutamine amidotransferase" evidence="9">
    <location>
        <begin position="258"/>
        <end position="415"/>
    </location>
</feature>
<comment type="cofactor">
    <cofactor evidence="1 7">
        <name>Mg(2+)</name>
        <dbReference type="ChEBI" id="CHEBI:18420"/>
    </cofactor>
</comment>
<evidence type="ECO:0000256" key="7">
    <source>
        <dbReference type="HAMAP-Rule" id="MF_00027"/>
    </source>
</evidence>
<keyword evidence="6 7" id="KW-0315">Glutamine amidotransferase</keyword>
<gene>
    <name evidence="7" type="primary">cbiA</name>
    <name evidence="10" type="ORF">LKD42_00065</name>
</gene>
<keyword evidence="7" id="KW-0169">Cobalamin biosynthesis</keyword>
<dbReference type="InterPro" id="IPR004484">
    <property type="entry name" value="CbiA/CobB_synth"/>
</dbReference>
<evidence type="ECO:0000256" key="3">
    <source>
        <dbReference type="ARBA" id="ARBA00022741"/>
    </source>
</evidence>
<evidence type="ECO:0000256" key="2">
    <source>
        <dbReference type="ARBA" id="ARBA00022598"/>
    </source>
</evidence>
<comment type="miscellaneous">
    <text evidence="7">The a and c carboxylates of cobyrinate are activated for nucleophilic attack via formation of a phosphorylated intermediate by ATP. CbiA catalyzes first the amidation of the c-carboxylate, and then that of the a-carboxylate.</text>
</comment>
<dbReference type="SUPFAM" id="SSF52317">
    <property type="entry name" value="Class I glutamine amidotransferase-like"/>
    <property type="match status" value="1"/>
</dbReference>
<dbReference type="PANTHER" id="PTHR43873:SF1">
    <property type="entry name" value="COBYRINATE A,C-DIAMIDE SYNTHASE"/>
    <property type="match status" value="1"/>
</dbReference>
<dbReference type="HAMAP" id="MF_00027">
    <property type="entry name" value="CobB_CbiA"/>
    <property type="match status" value="1"/>
</dbReference>
<evidence type="ECO:0000259" key="9">
    <source>
        <dbReference type="Pfam" id="PF07685"/>
    </source>
</evidence>
<feature type="site" description="Increases nucleophilicity of active site Cys" evidence="7">
    <location>
        <position position="445"/>
    </location>
</feature>
<reference evidence="10 11" key="1">
    <citation type="submission" date="2021-10" db="EMBL/GenBank/DDBJ databases">
        <title>Anaerobic single-cell dispensing facilitates the cultivation of human gut bacteria.</title>
        <authorList>
            <person name="Afrizal A."/>
        </authorList>
    </citation>
    <scope>NUCLEOTIDE SEQUENCE [LARGE SCALE GENOMIC DNA]</scope>
    <source>
        <strain evidence="10 11">CLA-AA-H246</strain>
    </source>
</reference>
<dbReference type="Pfam" id="PF07685">
    <property type="entry name" value="GATase_3"/>
    <property type="match status" value="1"/>
</dbReference>
<comment type="similarity">
    <text evidence="7">Belongs to the CobB/CbiA family.</text>
</comment>
<dbReference type="SUPFAM" id="SSF52540">
    <property type="entry name" value="P-loop containing nucleoside triphosphate hydrolases"/>
    <property type="match status" value="1"/>
</dbReference>
<feature type="domain" description="CobQ/CobB/MinD/ParA nucleotide binding" evidence="8">
    <location>
        <begin position="7"/>
        <end position="183"/>
    </location>
</feature>
<feature type="active site" description="Nucleophile" evidence="7">
    <location>
        <position position="341"/>
    </location>
</feature>
<evidence type="ECO:0000256" key="1">
    <source>
        <dbReference type="ARBA" id="ARBA00001946"/>
    </source>
</evidence>
<evidence type="ECO:0000256" key="4">
    <source>
        <dbReference type="ARBA" id="ARBA00022840"/>
    </source>
</evidence>
<protein>
    <recommendedName>
        <fullName evidence="7">Cobyrinate a,c-diamide synthase</fullName>
        <ecNumber evidence="7">6.3.5.11</ecNumber>
    </recommendedName>
    <alternativeName>
        <fullName evidence="7">Cobyrinic acid a,c-diamide synthetase</fullName>
    </alternativeName>
</protein>
<dbReference type="CDD" id="cd03130">
    <property type="entry name" value="GATase1_CobB"/>
    <property type="match status" value="1"/>
</dbReference>
<dbReference type="InterPro" id="IPR027417">
    <property type="entry name" value="P-loop_NTPase"/>
</dbReference>
<comment type="domain">
    <text evidence="7">Comprises of two domains. The C-terminal domain contains the binding site for glutamine and catalyzes the hydrolysis of this substrate to glutamate and ammonia. The N-terminal domain is anticipated to bind ATP and cobyrinate and catalyzes the ultimate synthesis of the diamide product. The ammonia produced via the glutaminase domain is probably translocated to the adjacent domain via a molecular tunnel, where it reacts with an activated intermediate.</text>
</comment>
<dbReference type="Pfam" id="PF01656">
    <property type="entry name" value="CbiA"/>
    <property type="match status" value="1"/>
</dbReference>
<evidence type="ECO:0000313" key="11">
    <source>
        <dbReference type="Proteomes" id="UP001299235"/>
    </source>
</evidence>
<sequence length="473" mass="53101">MKQPRFMLAAPSSGSGKTMITCGILQILKNRGYRVSSFKCGPDYIDPMFHTKVLGTISRNLDTFFTGEEMTRCLFAKTARQTDLSVIEGVMGYYDGLGGIRTKASSYDLARVTDTPVILIVNAKGMSLSILAQIKGFLDYQKDSKIKGVILNQTSEMTCRMLTPKIESELGICVFGYVPKIADWHLESRHLGLVLPDEISDLREQMQRLADILEKTLDIESILQMAEGAKEMEDDMPKSLKQLFADPHVQKIRTQRPQIAVAKDEAFCFLYEDNLKLLEELGAEITFFSPLHNAKVPENADGLLLPGGYPELFAAGLSENSEMLASIRSCEKKAIPILAECGGFMYLHQEMQDMEGKTYPMAGVINAVAYRTEKLGRFGYITLDLNEEQAEARNIWQQGFPVRAHEFHYFDSTDPGSACLAKKPAGKRSWSCSYAKDGSLMGFPHLYYYSNPMFAFRFLENCMAKKLEREKVS</sequence>